<proteinExistence type="predicted"/>
<dbReference type="EMBL" id="CADCTC010000124">
    <property type="protein sequence ID" value="CAA9250488.1"/>
    <property type="molecule type" value="Genomic_DNA"/>
</dbReference>
<protein>
    <submittedName>
        <fullName evidence="1">Uncharacterized protein</fullName>
    </submittedName>
</protein>
<name>A0A6J4IEM4_9CHLR</name>
<organism evidence="1">
    <name type="scientific">uncultured Chloroflexota bacterium</name>
    <dbReference type="NCBI Taxonomy" id="166587"/>
    <lineage>
        <taxon>Bacteria</taxon>
        <taxon>Bacillati</taxon>
        <taxon>Chloroflexota</taxon>
        <taxon>environmental samples</taxon>
    </lineage>
</organism>
<accession>A0A6J4IEM4</accession>
<reference evidence="1" key="1">
    <citation type="submission" date="2020-02" db="EMBL/GenBank/DDBJ databases">
        <authorList>
            <person name="Meier V. D."/>
        </authorList>
    </citation>
    <scope>NUCLEOTIDE SEQUENCE</scope>
    <source>
        <strain evidence="1">AVDCRST_MAG77</strain>
    </source>
</reference>
<dbReference type="AlphaFoldDB" id="A0A6J4IEM4"/>
<gene>
    <name evidence="1" type="ORF">AVDCRST_MAG77-2052</name>
</gene>
<evidence type="ECO:0000313" key="1">
    <source>
        <dbReference type="EMBL" id="CAA9250488.1"/>
    </source>
</evidence>
<sequence>MTEPRHTPLRLLDVVADALPALVVDVGLSRVVRSPGAALFTVAVQQMAQEPASKPQVRVHIVEALWRTAVAKTSCCGEQQLHQSRTGVAEVQLVSVGLGTNVTLLFDYRGRHDGVYSTTFSLRNYGAEDVGSRHW</sequence>